<feature type="transmembrane region" description="Helical" evidence="6">
    <location>
        <begin position="173"/>
        <end position="193"/>
    </location>
</feature>
<comment type="caution">
    <text evidence="7">The sequence shown here is derived from an EMBL/GenBank/DDBJ whole genome shotgun (WGS) entry which is preliminary data.</text>
</comment>
<feature type="transmembrane region" description="Helical" evidence="6">
    <location>
        <begin position="112"/>
        <end position="133"/>
    </location>
</feature>
<reference evidence="8" key="1">
    <citation type="journal article" date="2019" name="Int. J. Syst. Evol. Microbiol.">
        <title>The Global Catalogue of Microorganisms (GCM) 10K type strain sequencing project: providing services to taxonomists for standard genome sequencing and annotation.</title>
        <authorList>
            <consortium name="The Broad Institute Genomics Platform"/>
            <consortium name="The Broad Institute Genome Sequencing Center for Infectious Disease"/>
            <person name="Wu L."/>
            <person name="Ma J."/>
        </authorList>
    </citation>
    <scope>NUCLEOTIDE SEQUENCE [LARGE SCALE GENOMIC DNA]</scope>
    <source>
        <strain evidence="8">SHR3</strain>
    </source>
</reference>
<evidence type="ECO:0000313" key="8">
    <source>
        <dbReference type="Proteomes" id="UP001595974"/>
    </source>
</evidence>
<accession>A0ABW1APE9</accession>
<evidence type="ECO:0000256" key="2">
    <source>
        <dbReference type="ARBA" id="ARBA00022475"/>
    </source>
</evidence>
<dbReference type="InterPro" id="IPR044550">
    <property type="entry name" value="WzxE"/>
</dbReference>
<dbReference type="InterPro" id="IPR050833">
    <property type="entry name" value="Poly_Biosynth_Transport"/>
</dbReference>
<dbReference type="Pfam" id="PF13440">
    <property type="entry name" value="Polysacc_synt_3"/>
    <property type="match status" value="1"/>
</dbReference>
<keyword evidence="3 6" id="KW-0812">Transmembrane</keyword>
<evidence type="ECO:0000256" key="6">
    <source>
        <dbReference type="SAM" id="Phobius"/>
    </source>
</evidence>
<dbReference type="Proteomes" id="UP001595974">
    <property type="component" value="Unassembled WGS sequence"/>
</dbReference>
<feature type="transmembrane region" description="Helical" evidence="6">
    <location>
        <begin position="145"/>
        <end position="167"/>
    </location>
</feature>
<feature type="transmembrane region" description="Helical" evidence="6">
    <location>
        <begin position="295"/>
        <end position="312"/>
    </location>
</feature>
<keyword evidence="2" id="KW-1003">Cell membrane</keyword>
<dbReference type="RefSeq" id="WP_198363222.1">
    <property type="nucleotide sequence ID" value="NZ_JBHSOG010000024.1"/>
</dbReference>
<dbReference type="CDD" id="cd13125">
    <property type="entry name" value="MATE_like_10"/>
    <property type="match status" value="1"/>
</dbReference>
<evidence type="ECO:0000256" key="4">
    <source>
        <dbReference type="ARBA" id="ARBA00022989"/>
    </source>
</evidence>
<feature type="transmembrane region" description="Helical" evidence="6">
    <location>
        <begin position="41"/>
        <end position="65"/>
    </location>
</feature>
<evidence type="ECO:0000256" key="3">
    <source>
        <dbReference type="ARBA" id="ARBA00022692"/>
    </source>
</evidence>
<comment type="subcellular location">
    <subcellularLocation>
        <location evidence="1">Cell membrane</location>
        <topology evidence="1">Multi-pass membrane protein</topology>
    </subcellularLocation>
</comment>
<keyword evidence="5 6" id="KW-0472">Membrane</keyword>
<proteinExistence type="predicted"/>
<feature type="transmembrane region" description="Helical" evidence="6">
    <location>
        <begin position="389"/>
        <end position="411"/>
    </location>
</feature>
<feature type="transmembrane region" description="Helical" evidence="6">
    <location>
        <begin position="332"/>
        <end position="354"/>
    </location>
</feature>
<dbReference type="PANTHER" id="PTHR30250:SF30">
    <property type="entry name" value="LIPID III FLIPPASE"/>
    <property type="match status" value="1"/>
</dbReference>
<evidence type="ECO:0000256" key="5">
    <source>
        <dbReference type="ARBA" id="ARBA00023136"/>
    </source>
</evidence>
<feature type="transmembrane region" description="Helical" evidence="6">
    <location>
        <begin position="77"/>
        <end position="100"/>
    </location>
</feature>
<feature type="transmembrane region" description="Helical" evidence="6">
    <location>
        <begin position="256"/>
        <end position="275"/>
    </location>
</feature>
<protein>
    <submittedName>
        <fullName evidence="7">O-antigen translocase</fullName>
    </submittedName>
</protein>
<keyword evidence="8" id="KW-1185">Reference proteome</keyword>
<evidence type="ECO:0000313" key="7">
    <source>
        <dbReference type="EMBL" id="MFC5769132.1"/>
    </source>
</evidence>
<keyword evidence="4 6" id="KW-1133">Transmembrane helix</keyword>
<organism evidence="7 8">
    <name type="scientific">Thauera sinica</name>
    <dbReference type="NCBI Taxonomy" id="2665146"/>
    <lineage>
        <taxon>Bacteria</taxon>
        <taxon>Pseudomonadati</taxon>
        <taxon>Pseudomonadota</taxon>
        <taxon>Betaproteobacteria</taxon>
        <taxon>Rhodocyclales</taxon>
        <taxon>Zoogloeaceae</taxon>
        <taxon>Thauera</taxon>
    </lineage>
</organism>
<name>A0ABW1APE9_9RHOO</name>
<sequence length="416" mass="44575">MKLKSAAHFLSSTLVKIVAGLVVIKVVAWKLGPEGFGLLSQVMTVVAITAMLAGAGVTNGLIKVLAGAPANTVEGKAWVSTAFTVTTLASAIIALLLIIFSEMLANRLLQGHLSSVFLGLALAQSVVAYGNLVQAEASSRGDSAFYAKTNILGTVLGAGIIAAAVHMSGFEGAAYGVMLMPALPGLLGFCYALKKNSEFFRHLGWSVDKSRIRHLLSFSIVTLIGATSIPIAHLIIRDVVGRQSGWDQVGLWQGAVKISDVYMQFVGVVLVNYALPRCAAATNLDRAVVELKTTLLWLLLAISAGLLLLYLIRNIVIELVFSKDFLPMSDFFAAQFIGDIFRTVAASISFMFMARGIIRVSMMFELLQGVFLVVAFMLLANVAGRLAPVYAHVMTYGVLAIMMSLGLMAWVKRNQR</sequence>
<dbReference type="PANTHER" id="PTHR30250">
    <property type="entry name" value="PST FAMILY PREDICTED COLANIC ACID TRANSPORTER"/>
    <property type="match status" value="1"/>
</dbReference>
<feature type="transmembrane region" description="Helical" evidence="6">
    <location>
        <begin position="214"/>
        <end position="236"/>
    </location>
</feature>
<feature type="transmembrane region" description="Helical" evidence="6">
    <location>
        <begin position="7"/>
        <end position="29"/>
    </location>
</feature>
<evidence type="ECO:0000256" key="1">
    <source>
        <dbReference type="ARBA" id="ARBA00004651"/>
    </source>
</evidence>
<gene>
    <name evidence="7" type="ORF">ACFPTN_07070</name>
</gene>
<feature type="transmembrane region" description="Helical" evidence="6">
    <location>
        <begin position="366"/>
        <end position="383"/>
    </location>
</feature>
<dbReference type="EMBL" id="JBHSOG010000024">
    <property type="protein sequence ID" value="MFC5769132.1"/>
    <property type="molecule type" value="Genomic_DNA"/>
</dbReference>